<dbReference type="Proteomes" id="UP001214666">
    <property type="component" value="Chromosome"/>
</dbReference>
<proteinExistence type="predicted"/>
<dbReference type="RefSeq" id="WP_275115439.1">
    <property type="nucleotide sequence ID" value="NZ_CP118942.1"/>
</dbReference>
<protein>
    <submittedName>
        <fullName evidence="2">Uncharacterized protein</fullName>
    </submittedName>
</protein>
<feature type="signal peptide" evidence="1">
    <location>
        <begin position="1"/>
        <end position="30"/>
    </location>
</feature>
<feature type="chain" id="PRO_5043623627" evidence="1">
    <location>
        <begin position="31"/>
        <end position="270"/>
    </location>
</feature>
<name>A0AAX3P1N6_AERHY</name>
<evidence type="ECO:0000313" key="2">
    <source>
        <dbReference type="EMBL" id="WEE24525.1"/>
    </source>
</evidence>
<evidence type="ECO:0000313" key="3">
    <source>
        <dbReference type="Proteomes" id="UP001214666"/>
    </source>
</evidence>
<evidence type="ECO:0000256" key="1">
    <source>
        <dbReference type="SAM" id="SignalP"/>
    </source>
</evidence>
<accession>A0AAX3P1N6</accession>
<reference evidence="2" key="1">
    <citation type="submission" date="2023-02" db="EMBL/GenBank/DDBJ databases">
        <title>The sequence of Aeromonas hydrophila K533.</title>
        <authorList>
            <person name="Luo X."/>
        </authorList>
    </citation>
    <scope>NUCLEOTIDE SEQUENCE</scope>
    <source>
        <strain evidence="2">K533</strain>
    </source>
</reference>
<dbReference type="EMBL" id="CP118942">
    <property type="protein sequence ID" value="WEE24525.1"/>
    <property type="molecule type" value="Genomic_DNA"/>
</dbReference>
<gene>
    <name evidence="2" type="ORF">PY771_12585</name>
</gene>
<dbReference type="AlphaFoldDB" id="A0AAX3P1N6"/>
<keyword evidence="1" id="KW-0732">Signal</keyword>
<organism evidence="2 3">
    <name type="scientific">Aeromonas hydrophila</name>
    <dbReference type="NCBI Taxonomy" id="644"/>
    <lineage>
        <taxon>Bacteria</taxon>
        <taxon>Pseudomonadati</taxon>
        <taxon>Pseudomonadota</taxon>
        <taxon>Gammaproteobacteria</taxon>
        <taxon>Aeromonadales</taxon>
        <taxon>Aeromonadaceae</taxon>
        <taxon>Aeromonas</taxon>
    </lineage>
</organism>
<sequence>MMVITKSSVWQMNTTIAVLLLQGASFGAWADGEQICSLKQLAAIKTRLPSNTELTSHACKTLPNQPEMTLISYIFPKTETEEHNDEMTLPTSVWRVEIISHGQVKQQFEEIIEEDASIRIHSSSIWLDTAPYILAEGERAFGVRLDIGDGPSCADGFRSRFLHLFRQHNGTLQRIMNGAPMLHTYIRKGVPCSPEKIDLERGISYIQILPGMSNGLHDLRVVTKAKTETVEQDGSSQTSSQRTLSAMLRFNGHEYPVGEWNNLPSKEWWK</sequence>